<evidence type="ECO:0000256" key="4">
    <source>
        <dbReference type="ARBA" id="ARBA00023136"/>
    </source>
</evidence>
<feature type="transmembrane region" description="Helical" evidence="5">
    <location>
        <begin position="58"/>
        <end position="77"/>
    </location>
</feature>
<evidence type="ECO:0000313" key="7">
    <source>
        <dbReference type="EMBL" id="MCA0131784.1"/>
    </source>
</evidence>
<dbReference type="RefSeq" id="WP_224526338.1">
    <property type="nucleotide sequence ID" value="NZ_JAIUJR010000002.1"/>
</dbReference>
<protein>
    <submittedName>
        <fullName evidence="7">DUF202 domain-containing protein</fullName>
    </submittedName>
</protein>
<reference evidence="8" key="1">
    <citation type="submission" date="2023-07" db="EMBL/GenBank/DDBJ databases">
        <authorList>
            <person name="Yue Y."/>
        </authorList>
    </citation>
    <scope>NUCLEOTIDE SEQUENCE [LARGE SCALE GENOMIC DNA]</scope>
    <source>
        <strain evidence="8">D23</strain>
    </source>
</reference>
<evidence type="ECO:0000259" key="6">
    <source>
        <dbReference type="Pfam" id="PF02656"/>
    </source>
</evidence>
<keyword evidence="3 5" id="KW-1133">Transmembrane helix</keyword>
<evidence type="ECO:0000313" key="8">
    <source>
        <dbReference type="Proteomes" id="UP001198901"/>
    </source>
</evidence>
<evidence type="ECO:0000256" key="1">
    <source>
        <dbReference type="ARBA" id="ARBA00004127"/>
    </source>
</evidence>
<keyword evidence="2 5" id="KW-0812">Transmembrane</keyword>
<dbReference type="Pfam" id="PF02656">
    <property type="entry name" value="DUF202"/>
    <property type="match status" value="1"/>
</dbReference>
<dbReference type="EMBL" id="JAIUJR010000002">
    <property type="protein sequence ID" value="MCA0131784.1"/>
    <property type="molecule type" value="Genomic_DNA"/>
</dbReference>
<keyword evidence="8" id="KW-1185">Reference proteome</keyword>
<feature type="transmembrane region" description="Helical" evidence="5">
    <location>
        <begin position="28"/>
        <end position="46"/>
    </location>
</feature>
<evidence type="ECO:0000256" key="3">
    <source>
        <dbReference type="ARBA" id="ARBA00022989"/>
    </source>
</evidence>
<comment type="caution">
    <text evidence="7">The sequence shown here is derived from an EMBL/GenBank/DDBJ whole genome shotgun (WGS) entry which is preliminary data.</text>
</comment>
<evidence type="ECO:0000256" key="2">
    <source>
        <dbReference type="ARBA" id="ARBA00022692"/>
    </source>
</evidence>
<keyword evidence="4 5" id="KW-0472">Membrane</keyword>
<name>A0ABS7XQV2_9FLAO</name>
<organism evidence="7 8">
    <name type="scientific">Winogradskyella alexanderae</name>
    <dbReference type="NCBI Taxonomy" id="2877123"/>
    <lineage>
        <taxon>Bacteria</taxon>
        <taxon>Pseudomonadati</taxon>
        <taxon>Bacteroidota</taxon>
        <taxon>Flavobacteriia</taxon>
        <taxon>Flavobacteriales</taxon>
        <taxon>Flavobacteriaceae</taxon>
        <taxon>Winogradskyella</taxon>
    </lineage>
</organism>
<dbReference type="Proteomes" id="UP001198901">
    <property type="component" value="Unassembled WGS sequence"/>
</dbReference>
<sequence>MSNNKKDHLIKRDWLAIERTKLANERTFLAYFRTFLVLLGTGVTIIKLEMFSDLESFGVILVIVSAIILAIGIYRLLRVKRKIRKHYEL</sequence>
<accession>A0ABS7XQV2</accession>
<dbReference type="InterPro" id="IPR003807">
    <property type="entry name" value="DUF202"/>
</dbReference>
<feature type="domain" description="DUF202" evidence="6">
    <location>
        <begin position="19"/>
        <end position="81"/>
    </location>
</feature>
<comment type="subcellular location">
    <subcellularLocation>
        <location evidence="1">Endomembrane system</location>
        <topology evidence="1">Multi-pass membrane protein</topology>
    </subcellularLocation>
</comment>
<evidence type="ECO:0000256" key="5">
    <source>
        <dbReference type="SAM" id="Phobius"/>
    </source>
</evidence>
<gene>
    <name evidence="7" type="ORF">LBU54_04250</name>
</gene>
<proteinExistence type="predicted"/>